<organism evidence="5 6">
    <name type="scientific">Blautia obeum</name>
    <dbReference type="NCBI Taxonomy" id="40520"/>
    <lineage>
        <taxon>Bacteria</taxon>
        <taxon>Bacillati</taxon>
        <taxon>Bacillota</taxon>
        <taxon>Clostridia</taxon>
        <taxon>Lachnospirales</taxon>
        <taxon>Lachnospiraceae</taxon>
        <taxon>Blautia</taxon>
    </lineage>
</organism>
<keyword evidence="5" id="KW-0808">Transferase</keyword>
<dbReference type="PANTHER" id="PTHR43280">
    <property type="entry name" value="ARAC-FAMILY TRANSCRIPTIONAL REGULATOR"/>
    <property type="match status" value="1"/>
</dbReference>
<gene>
    <name evidence="5" type="primary">adaA_4</name>
    <name evidence="5" type="ORF">ERS852476_01596</name>
</gene>
<feature type="domain" description="HTH araC/xylS-type" evidence="4">
    <location>
        <begin position="195"/>
        <end position="293"/>
    </location>
</feature>
<sequence length="312" mass="36404">MAKKRKKPKMEFRYYQMPAGSPILALLGQKWVQNYGNDVDYLHFHNYLEIGFCYEGDGVMAFGEAKMRFSGREFTVIPPNYAHTTNSDLGTVSKWEYLFIDVEGFMKKFLNNPVKAEKMIQRIYSKALFLKENESPSIAAKILKIMNIMREGEEFYIEESSGVLAALLVEIARLNRASPEDRVEEETGKLTNMITRVLDFVSYHYMEDIRIEDLAKICHISETHFRRVFTSHMKVSPLEYINSVRIHTACEFLQKTDTPVADIAHKCGFTTNSTFNRNFRQIMGVTPVEWRKRPENYEQQLLDFDIHSEEGW</sequence>
<dbReference type="Gene3D" id="1.10.10.60">
    <property type="entry name" value="Homeodomain-like"/>
    <property type="match status" value="2"/>
</dbReference>
<evidence type="ECO:0000313" key="6">
    <source>
        <dbReference type="Proteomes" id="UP000095645"/>
    </source>
</evidence>
<dbReference type="PANTHER" id="PTHR43280:SF28">
    <property type="entry name" value="HTH-TYPE TRANSCRIPTIONAL ACTIVATOR RHAS"/>
    <property type="match status" value="1"/>
</dbReference>
<dbReference type="PROSITE" id="PS00041">
    <property type="entry name" value="HTH_ARAC_FAMILY_1"/>
    <property type="match status" value="1"/>
</dbReference>
<dbReference type="RefSeq" id="WP_025577998.1">
    <property type="nucleotide sequence ID" value="NZ_CYZP01000012.1"/>
</dbReference>
<keyword evidence="1" id="KW-0805">Transcription regulation</keyword>
<dbReference type="AlphaFoldDB" id="A0A174BF41"/>
<dbReference type="InterPro" id="IPR037923">
    <property type="entry name" value="HTH-like"/>
</dbReference>
<dbReference type="PRINTS" id="PR00032">
    <property type="entry name" value="HTHARAC"/>
</dbReference>
<name>A0A174BF41_9FIRM</name>
<dbReference type="SUPFAM" id="SSF51215">
    <property type="entry name" value="Regulatory protein AraC"/>
    <property type="match status" value="1"/>
</dbReference>
<reference evidence="5 6" key="1">
    <citation type="submission" date="2015-09" db="EMBL/GenBank/DDBJ databases">
        <authorList>
            <consortium name="Pathogen Informatics"/>
        </authorList>
    </citation>
    <scope>NUCLEOTIDE SEQUENCE [LARGE SCALE GENOMIC DNA]</scope>
    <source>
        <strain evidence="5 6">2789STDY5834861</strain>
    </source>
</reference>
<protein>
    <submittedName>
        <fullName evidence="5">Methylphosphotriester-DNA--protein-cysteine S-methyltransferase</fullName>
        <ecNumber evidence="5">2.1.1.-</ecNumber>
    </submittedName>
</protein>
<evidence type="ECO:0000313" key="5">
    <source>
        <dbReference type="EMBL" id="CUN99274.1"/>
    </source>
</evidence>
<evidence type="ECO:0000256" key="3">
    <source>
        <dbReference type="ARBA" id="ARBA00023163"/>
    </source>
</evidence>
<accession>A0A174BF41</accession>
<dbReference type="GO" id="GO:0032259">
    <property type="term" value="P:methylation"/>
    <property type="evidence" value="ECO:0007669"/>
    <property type="project" value="UniProtKB-KW"/>
</dbReference>
<dbReference type="InterPro" id="IPR020449">
    <property type="entry name" value="Tscrpt_reg_AraC-type_HTH"/>
</dbReference>
<keyword evidence="3" id="KW-0804">Transcription</keyword>
<dbReference type="InterPro" id="IPR018060">
    <property type="entry name" value="HTH_AraC"/>
</dbReference>
<dbReference type="GeneID" id="75081189"/>
<dbReference type="SUPFAM" id="SSF46689">
    <property type="entry name" value="Homeodomain-like"/>
    <property type="match status" value="2"/>
</dbReference>
<evidence type="ECO:0000256" key="1">
    <source>
        <dbReference type="ARBA" id="ARBA00023015"/>
    </source>
</evidence>
<dbReference type="GO" id="GO:0043565">
    <property type="term" value="F:sequence-specific DNA binding"/>
    <property type="evidence" value="ECO:0007669"/>
    <property type="project" value="InterPro"/>
</dbReference>
<dbReference type="PROSITE" id="PS01124">
    <property type="entry name" value="HTH_ARAC_FAMILY_2"/>
    <property type="match status" value="1"/>
</dbReference>
<dbReference type="EMBL" id="CYZP01000012">
    <property type="protein sequence ID" value="CUN99274.1"/>
    <property type="molecule type" value="Genomic_DNA"/>
</dbReference>
<evidence type="ECO:0000256" key="2">
    <source>
        <dbReference type="ARBA" id="ARBA00023125"/>
    </source>
</evidence>
<dbReference type="Pfam" id="PF12833">
    <property type="entry name" value="HTH_18"/>
    <property type="match status" value="1"/>
</dbReference>
<proteinExistence type="predicted"/>
<dbReference type="GO" id="GO:0003700">
    <property type="term" value="F:DNA-binding transcription factor activity"/>
    <property type="evidence" value="ECO:0007669"/>
    <property type="project" value="InterPro"/>
</dbReference>
<dbReference type="Proteomes" id="UP000095645">
    <property type="component" value="Unassembled WGS sequence"/>
</dbReference>
<keyword evidence="2" id="KW-0238">DNA-binding</keyword>
<dbReference type="InterPro" id="IPR009057">
    <property type="entry name" value="Homeodomain-like_sf"/>
</dbReference>
<dbReference type="EC" id="2.1.1.-" evidence="5"/>
<dbReference type="SMART" id="SM00342">
    <property type="entry name" value="HTH_ARAC"/>
    <property type="match status" value="1"/>
</dbReference>
<dbReference type="InterPro" id="IPR018062">
    <property type="entry name" value="HTH_AraC-typ_CS"/>
</dbReference>
<dbReference type="GO" id="GO:0008168">
    <property type="term" value="F:methyltransferase activity"/>
    <property type="evidence" value="ECO:0007669"/>
    <property type="project" value="UniProtKB-KW"/>
</dbReference>
<keyword evidence="5" id="KW-0489">Methyltransferase</keyword>
<evidence type="ECO:0000259" key="4">
    <source>
        <dbReference type="PROSITE" id="PS01124"/>
    </source>
</evidence>